<dbReference type="EMBL" id="ML769640">
    <property type="protein sequence ID" value="KAE9390960.1"/>
    <property type="molecule type" value="Genomic_DNA"/>
</dbReference>
<dbReference type="AlphaFoldDB" id="A0A6A4H011"/>
<dbReference type="InterPro" id="IPR009057">
    <property type="entry name" value="Homeodomain-like_sf"/>
</dbReference>
<evidence type="ECO:0008006" key="3">
    <source>
        <dbReference type="Google" id="ProtNLM"/>
    </source>
</evidence>
<dbReference type="SUPFAM" id="SSF46689">
    <property type="entry name" value="Homeodomain-like"/>
    <property type="match status" value="1"/>
</dbReference>
<reference evidence="1" key="1">
    <citation type="journal article" date="2019" name="Environ. Microbiol.">
        <title>Fungal ecological strategies reflected in gene transcription - a case study of two litter decomposers.</title>
        <authorList>
            <person name="Barbi F."/>
            <person name="Kohler A."/>
            <person name="Barry K."/>
            <person name="Baskaran P."/>
            <person name="Daum C."/>
            <person name="Fauchery L."/>
            <person name="Ihrmark K."/>
            <person name="Kuo A."/>
            <person name="LaButti K."/>
            <person name="Lipzen A."/>
            <person name="Morin E."/>
            <person name="Grigoriev I.V."/>
            <person name="Henrissat B."/>
            <person name="Lindahl B."/>
            <person name="Martin F."/>
        </authorList>
    </citation>
    <scope>NUCLEOTIDE SEQUENCE</scope>
    <source>
        <strain evidence="1">JB14</strain>
    </source>
</reference>
<accession>A0A6A4H011</accession>
<protein>
    <recommendedName>
        <fullName evidence="3">Homeodomain-like protein</fullName>
    </recommendedName>
</protein>
<dbReference type="OrthoDB" id="3255572at2759"/>
<proteinExistence type="predicted"/>
<name>A0A6A4H011_9AGAR</name>
<dbReference type="Proteomes" id="UP000799118">
    <property type="component" value="Unassembled WGS sequence"/>
</dbReference>
<gene>
    <name evidence="1" type="ORF">BT96DRAFT_765033</name>
</gene>
<keyword evidence="2" id="KW-1185">Reference proteome</keyword>
<evidence type="ECO:0000313" key="1">
    <source>
        <dbReference type="EMBL" id="KAE9390960.1"/>
    </source>
</evidence>
<organism evidence="1 2">
    <name type="scientific">Gymnopus androsaceus JB14</name>
    <dbReference type="NCBI Taxonomy" id="1447944"/>
    <lineage>
        <taxon>Eukaryota</taxon>
        <taxon>Fungi</taxon>
        <taxon>Dikarya</taxon>
        <taxon>Basidiomycota</taxon>
        <taxon>Agaricomycotina</taxon>
        <taxon>Agaricomycetes</taxon>
        <taxon>Agaricomycetidae</taxon>
        <taxon>Agaricales</taxon>
        <taxon>Marasmiineae</taxon>
        <taxon>Omphalotaceae</taxon>
        <taxon>Gymnopus</taxon>
    </lineage>
</organism>
<feature type="non-terminal residue" evidence="1">
    <location>
        <position position="90"/>
    </location>
</feature>
<evidence type="ECO:0000313" key="2">
    <source>
        <dbReference type="Proteomes" id="UP000799118"/>
    </source>
</evidence>
<sequence>MVFRKISKDLKERALWLLEAGYIDEEVADLIGVSTKSIGRWQKNVETFGSVIPPHNFPQGRPSVVSTEVREDLVSLSVESPELLLDEIQD</sequence>